<gene>
    <name evidence="1" type="ORF">KTAU_24180</name>
</gene>
<comment type="caution">
    <text evidence="1">The sequence shown here is derived from an EMBL/GenBank/DDBJ whole genome shotgun (WGS) entry which is preliminary data.</text>
</comment>
<dbReference type="EMBL" id="BKZV01000003">
    <property type="protein sequence ID" value="GER83781.1"/>
    <property type="molecule type" value="Genomic_DNA"/>
</dbReference>
<evidence type="ECO:0000313" key="1">
    <source>
        <dbReference type="EMBL" id="GER83781.1"/>
    </source>
</evidence>
<sequence>MQYEERLELEACEMMASDEQDLGIHEVSLDEIEQIEETFIPAWGFGCGVSC</sequence>
<protein>
    <submittedName>
        <fullName evidence="1">Uncharacterized protein</fullName>
    </submittedName>
</protein>
<dbReference type="AlphaFoldDB" id="A0A5J4KAU3"/>
<dbReference type="RefSeq" id="WP_170293231.1">
    <property type="nucleotide sequence ID" value="NZ_BKZV01000003.1"/>
</dbReference>
<evidence type="ECO:0000313" key="2">
    <source>
        <dbReference type="Proteomes" id="UP000334820"/>
    </source>
</evidence>
<dbReference type="Proteomes" id="UP000334820">
    <property type="component" value="Unassembled WGS sequence"/>
</dbReference>
<accession>A0A5J4KAU3</accession>
<proteinExistence type="predicted"/>
<reference evidence="1 2" key="1">
    <citation type="journal article" date="2019" name="Int. J. Syst. Evol. Microbiol.">
        <title>Thermogemmatispora aurantia sp. nov. and Thermogemmatispora argillosa sp. nov., within the class Ktedonobacteria, and emended description of the genus Thermogemmatispora.</title>
        <authorList>
            <person name="Zheng Y."/>
            <person name="Wang C.M."/>
            <person name="Sakai Y."/>
            <person name="Abe K."/>
            <person name="Yokota A."/>
            <person name="Yabe S."/>
        </authorList>
    </citation>
    <scope>NUCLEOTIDE SEQUENCE [LARGE SCALE GENOMIC DNA]</scope>
    <source>
        <strain evidence="1 2">A1-2</strain>
    </source>
</reference>
<keyword evidence="2" id="KW-1185">Reference proteome</keyword>
<name>A0A5J4KAU3_9CHLR</name>
<organism evidence="1 2">
    <name type="scientific">Thermogemmatispora aurantia</name>
    <dbReference type="NCBI Taxonomy" id="2045279"/>
    <lineage>
        <taxon>Bacteria</taxon>
        <taxon>Bacillati</taxon>
        <taxon>Chloroflexota</taxon>
        <taxon>Ktedonobacteria</taxon>
        <taxon>Thermogemmatisporales</taxon>
        <taxon>Thermogemmatisporaceae</taxon>
        <taxon>Thermogemmatispora</taxon>
    </lineage>
</organism>